<feature type="compositionally biased region" description="Basic and acidic residues" evidence="1">
    <location>
        <begin position="27"/>
        <end position="41"/>
    </location>
</feature>
<sequence>MREAREKEGRDCGGEVKRESGWGGVKADGKSATEREEEGERGGICGGSRSALELKGLRLNSHTQAQPHPRSPSNGRCGWPVKHPSPEHCRGSVDQKRPSRGENRSAENRESLEMGLRLLNGVAASLPPGQLKDRAYPLDPFSGDRGLKEPRRGPPSPEPSVGGTPPLKPRRHSDTDKPKGKRPCKTKHTSQREREREKRKEATPNSPGQRCVADLGAAEDDKVSADTGVWMFCSSLFQYACRRL</sequence>
<feature type="compositionally biased region" description="Basic and acidic residues" evidence="1">
    <location>
        <begin position="190"/>
        <end position="202"/>
    </location>
</feature>
<protein>
    <submittedName>
        <fullName evidence="3">BCL-6 corepressor isoform X1</fullName>
    </submittedName>
</protein>
<dbReference type="InterPro" id="IPR031628">
    <property type="entry name" value="BCOR"/>
</dbReference>
<feature type="domain" description="BCL-6 corepressor non-ankyrin-repeat" evidence="2">
    <location>
        <begin position="139"/>
        <end position="213"/>
    </location>
</feature>
<accession>A0AAD3R0X9</accession>
<name>A0AAD3R0X9_LATJO</name>
<dbReference type="EMBL" id="BRZM01000012">
    <property type="protein sequence ID" value="GLD51962.1"/>
    <property type="molecule type" value="Genomic_DNA"/>
</dbReference>
<evidence type="ECO:0000256" key="1">
    <source>
        <dbReference type="SAM" id="MobiDB-lite"/>
    </source>
</evidence>
<comment type="caution">
    <text evidence="3">The sequence shown here is derived from an EMBL/GenBank/DDBJ whole genome shotgun (WGS) entry which is preliminary data.</text>
</comment>
<dbReference type="Proteomes" id="UP001279410">
    <property type="component" value="Unassembled WGS sequence"/>
</dbReference>
<proteinExistence type="predicted"/>
<feature type="compositionally biased region" description="Basic and acidic residues" evidence="1">
    <location>
        <begin position="1"/>
        <end position="20"/>
    </location>
</feature>
<gene>
    <name evidence="3" type="ORF">AKAME5_000492600</name>
</gene>
<reference evidence="3" key="1">
    <citation type="submission" date="2022-08" db="EMBL/GenBank/DDBJ databases">
        <title>Genome sequencing of akame (Lates japonicus).</title>
        <authorList>
            <person name="Hashiguchi Y."/>
            <person name="Takahashi H."/>
        </authorList>
    </citation>
    <scope>NUCLEOTIDE SEQUENCE</scope>
    <source>
        <strain evidence="3">Kochi</strain>
    </source>
</reference>
<evidence type="ECO:0000313" key="4">
    <source>
        <dbReference type="Proteomes" id="UP001279410"/>
    </source>
</evidence>
<feature type="compositionally biased region" description="Basic residues" evidence="1">
    <location>
        <begin position="179"/>
        <end position="189"/>
    </location>
</feature>
<evidence type="ECO:0000313" key="3">
    <source>
        <dbReference type="EMBL" id="GLD51962.1"/>
    </source>
</evidence>
<keyword evidence="4" id="KW-1185">Reference proteome</keyword>
<organism evidence="3 4">
    <name type="scientific">Lates japonicus</name>
    <name type="common">Japanese lates</name>
    <dbReference type="NCBI Taxonomy" id="270547"/>
    <lineage>
        <taxon>Eukaryota</taxon>
        <taxon>Metazoa</taxon>
        <taxon>Chordata</taxon>
        <taxon>Craniata</taxon>
        <taxon>Vertebrata</taxon>
        <taxon>Euteleostomi</taxon>
        <taxon>Actinopterygii</taxon>
        <taxon>Neopterygii</taxon>
        <taxon>Teleostei</taxon>
        <taxon>Neoteleostei</taxon>
        <taxon>Acanthomorphata</taxon>
        <taxon>Carangaria</taxon>
        <taxon>Carangaria incertae sedis</taxon>
        <taxon>Centropomidae</taxon>
        <taxon>Lates</taxon>
    </lineage>
</organism>
<feature type="region of interest" description="Disordered" evidence="1">
    <location>
        <begin position="125"/>
        <end position="212"/>
    </location>
</feature>
<dbReference type="AlphaFoldDB" id="A0AAD3R0X9"/>
<feature type="compositionally biased region" description="Polar residues" evidence="1">
    <location>
        <begin position="60"/>
        <end position="74"/>
    </location>
</feature>
<feature type="compositionally biased region" description="Basic and acidic residues" evidence="1">
    <location>
        <begin position="84"/>
        <end position="112"/>
    </location>
</feature>
<dbReference type="Pfam" id="PF15808">
    <property type="entry name" value="BCOR"/>
    <property type="match status" value="1"/>
</dbReference>
<evidence type="ECO:0000259" key="2">
    <source>
        <dbReference type="Pfam" id="PF15808"/>
    </source>
</evidence>
<feature type="region of interest" description="Disordered" evidence="1">
    <location>
        <begin position="1"/>
        <end position="112"/>
    </location>
</feature>